<feature type="disulfide bond" evidence="13">
    <location>
        <begin position="43"/>
        <end position="70"/>
    </location>
</feature>
<reference evidence="20" key="1">
    <citation type="submission" date="2020-11" db="EMBL/GenBank/DDBJ databases">
        <authorList>
            <person name="Tran Van P."/>
        </authorList>
    </citation>
    <scope>NUCLEOTIDE SEQUENCE</scope>
</reference>
<dbReference type="EMBL" id="CAJPEX010000176">
    <property type="protein sequence ID" value="CAG0913973.1"/>
    <property type="molecule type" value="Genomic_DNA"/>
</dbReference>
<dbReference type="InterPro" id="IPR002049">
    <property type="entry name" value="LE_dom"/>
</dbReference>
<dbReference type="InterPro" id="IPR016201">
    <property type="entry name" value="PSI"/>
</dbReference>
<evidence type="ECO:0000256" key="5">
    <source>
        <dbReference type="ARBA" id="ARBA00022729"/>
    </source>
</evidence>
<evidence type="ECO:0000313" key="20">
    <source>
        <dbReference type="EMBL" id="CAD7273821.1"/>
    </source>
</evidence>
<comment type="subcellular location">
    <subcellularLocation>
        <location evidence="1">Membrane</location>
        <topology evidence="1">Single-pass type I membrane protein</topology>
    </subcellularLocation>
</comment>
<dbReference type="InterPro" id="IPR000859">
    <property type="entry name" value="CUB_dom"/>
</dbReference>
<dbReference type="PROSITE" id="PS50026">
    <property type="entry name" value="EGF_3"/>
    <property type="match status" value="2"/>
</dbReference>
<keyword evidence="10 14" id="KW-1015">Disulfide bond</keyword>
<dbReference type="PROSITE" id="PS00010">
    <property type="entry name" value="ASX_HYDROXYL"/>
    <property type="match status" value="1"/>
</dbReference>
<dbReference type="InterPro" id="IPR001881">
    <property type="entry name" value="EGF-like_Ca-bd_dom"/>
</dbReference>
<evidence type="ECO:0000256" key="9">
    <source>
        <dbReference type="ARBA" id="ARBA00023136"/>
    </source>
</evidence>
<dbReference type="CDD" id="cd00054">
    <property type="entry name" value="EGF_CA"/>
    <property type="match status" value="1"/>
</dbReference>
<dbReference type="SMART" id="SM00180">
    <property type="entry name" value="EGF_Lam"/>
    <property type="match status" value="2"/>
</dbReference>
<evidence type="ECO:0000256" key="8">
    <source>
        <dbReference type="ARBA" id="ARBA00022989"/>
    </source>
</evidence>
<dbReference type="Proteomes" id="UP000678499">
    <property type="component" value="Unassembled WGS sequence"/>
</dbReference>
<evidence type="ECO:0000256" key="6">
    <source>
        <dbReference type="ARBA" id="ARBA00022737"/>
    </source>
</evidence>
<keyword evidence="21" id="KW-1185">Reference proteome</keyword>
<keyword evidence="11" id="KW-0325">Glycoprotein</keyword>
<evidence type="ECO:0000313" key="21">
    <source>
        <dbReference type="Proteomes" id="UP000678499"/>
    </source>
</evidence>
<evidence type="ECO:0008006" key="22">
    <source>
        <dbReference type="Google" id="ProtNLM"/>
    </source>
</evidence>
<dbReference type="PROSITE" id="PS01187">
    <property type="entry name" value="EGF_CA"/>
    <property type="match status" value="1"/>
</dbReference>
<dbReference type="OrthoDB" id="263283at2759"/>
<dbReference type="PROSITE" id="PS01186">
    <property type="entry name" value="EGF_2"/>
    <property type="match status" value="1"/>
</dbReference>
<keyword evidence="3 14" id="KW-0245">EGF-like domain</keyword>
<dbReference type="SMART" id="SM00181">
    <property type="entry name" value="EGF"/>
    <property type="match status" value="5"/>
</dbReference>
<dbReference type="InterPro" id="IPR049883">
    <property type="entry name" value="NOTCH1_EGF-like"/>
</dbReference>
<feature type="domain" description="Laminin EGF-like" evidence="19">
    <location>
        <begin position="1346"/>
        <end position="1400"/>
    </location>
</feature>
<feature type="domain" description="CUB" evidence="17">
    <location>
        <begin position="43"/>
        <end position="154"/>
    </location>
</feature>
<dbReference type="InterPro" id="IPR000742">
    <property type="entry name" value="EGF"/>
</dbReference>
<dbReference type="InterPro" id="IPR018097">
    <property type="entry name" value="EGF_Ca-bd_CS"/>
</dbReference>
<evidence type="ECO:0000256" key="10">
    <source>
        <dbReference type="ARBA" id="ARBA00023157"/>
    </source>
</evidence>
<dbReference type="GO" id="GO:0005509">
    <property type="term" value="F:calcium ion binding"/>
    <property type="evidence" value="ECO:0007669"/>
    <property type="project" value="InterPro"/>
</dbReference>
<dbReference type="InterPro" id="IPR009030">
    <property type="entry name" value="Growth_fac_rcpt_cys_sf"/>
</dbReference>
<gene>
    <name evidence="20" type="ORF">NMOB1V02_LOCUS1690</name>
</gene>
<dbReference type="PROSITE" id="PS50027">
    <property type="entry name" value="EGF_LAM_2"/>
    <property type="match status" value="1"/>
</dbReference>
<feature type="disulfide bond" evidence="14">
    <location>
        <begin position="1286"/>
        <end position="1295"/>
    </location>
</feature>
<dbReference type="SMART" id="SM00423">
    <property type="entry name" value="PSI"/>
    <property type="match status" value="5"/>
</dbReference>
<dbReference type="PROSITE" id="PS01248">
    <property type="entry name" value="EGF_LAM_1"/>
    <property type="match status" value="1"/>
</dbReference>
<comment type="caution">
    <text evidence="14">Lacks conserved residue(s) required for the propagation of feature annotation.</text>
</comment>
<keyword evidence="7" id="KW-0106">Calcium</keyword>
<keyword evidence="9" id="KW-0472">Membrane</keyword>
<dbReference type="FunFam" id="2.10.25.10:FF:000191">
    <property type="entry name" value="Multiple epidermal growth factor-like domains 8"/>
    <property type="match status" value="1"/>
</dbReference>
<dbReference type="SMART" id="SM00042">
    <property type="entry name" value="CUB"/>
    <property type="match status" value="1"/>
</dbReference>
<dbReference type="InterPro" id="IPR056863">
    <property type="entry name" value="LMN_ATRN_NET-like_EGF"/>
</dbReference>
<dbReference type="GO" id="GO:0005794">
    <property type="term" value="C:Golgi apparatus"/>
    <property type="evidence" value="ECO:0007669"/>
    <property type="project" value="TreeGrafter"/>
</dbReference>
<dbReference type="SUPFAM" id="SSF49854">
    <property type="entry name" value="Spermadhesin, CUB domain"/>
    <property type="match status" value="1"/>
</dbReference>
<feature type="domain" description="EGF-like" evidence="18">
    <location>
        <begin position="1268"/>
        <end position="1296"/>
    </location>
</feature>
<evidence type="ECO:0000256" key="7">
    <source>
        <dbReference type="ARBA" id="ARBA00022837"/>
    </source>
</evidence>
<evidence type="ECO:0000259" key="18">
    <source>
        <dbReference type="PROSITE" id="PS50026"/>
    </source>
</evidence>
<dbReference type="Gene3D" id="2.10.25.10">
    <property type="entry name" value="Laminin"/>
    <property type="match status" value="4"/>
</dbReference>
<keyword evidence="5 16" id="KW-0732">Signal</keyword>
<dbReference type="InterPro" id="IPR056737">
    <property type="entry name" value="Beta-prop_ATRN-MKLN-like"/>
</dbReference>
<dbReference type="Pfam" id="PF24973">
    <property type="entry name" value="EGF_LMN_ATRN"/>
    <property type="match status" value="2"/>
</dbReference>
<dbReference type="PANTHER" id="PTHR46376:SF2">
    <property type="entry name" value="DISTRACTED, ISOFORM B"/>
    <property type="match status" value="1"/>
</dbReference>
<sequence>MKCGGAGSITCCLTLLPTWWLLLNDAVISASSISEEANSLESCDRSRVILKQPWGVFGDGPGKYRPNTYCQWLIIANSSSRFIHLSFRELKTECSYDHVFVHDGDSVDSPLLAGLSGDTVPRQPIVASSGKMLVLLFSDTNYFLEGFNAEYSVSDCMFNCSGHGLCADHECVCDELYSGDACENPLCPDDCGEALGRGVCDLDKKKCRCSVHFAGTACDLPAINDDNARWIMLARGYQGSDAFMPSTAMSGVYSTLRDTFYVFGGYDLNSVNDQLFAYDFSFGLWVEIIPAEPSSALPSRRKYNDLIKFSVDNNTVSVRLRDTRQVREYKRYFPRGRFGHAMAYLEPDLVVLYGGEFSDGSHSDELWTYNVTSNIWILVNTTGVKPPPLSKHTLTIVGDNTLYLFGGSKSYGEFSSDMYRLNMSWNPLKWERVRFRGGKAEELRLVGHTAVYYAASNSLIVYGGIAVNLAKFSVLSDKMFVFDVETSFWSELSYPRGDHYDHFVPMKRAFHSAQIIGNFMVIFGGYSHHHNQEEKCYDDRLYLYHLGCHTWISPSVLKTSQDSLAPGVLPSWVPVGRYSHASAVRLNHTLLIAGGFHGNVDGNFIALIFPTSFVSNGSKSIAKCSMYKDRAVCSSNPECGWCEPEMVCLDRTAGANCTGNLQSSHCPGICPSITDCVSCMIHRRDTFDDHSVAGKKKLLQCHWCVQNAYCHARHDVGSLCGTEDETVSGTTGWWGPKGDEVSSVEECVRKDRRPGLTLLVYKHPKDLDHPDEVSIINSTMETFTPQSYLRETGPPTARMFGYLHPLGNKPSSGEPDLQVSMSVANAVGVLKIGSNDSNASLEVVGNQTTGPTREVVHRVTARRPGGGPMFSNSSRGSRYLLDFEVMQKPSGSSTFKMRLDWNQISGSGFGIPRFNKEITYEFLEPYSNGSCKSFRNCLACLSDAECAWCDATATCLRRNDAGTAQCGETPLHLGEFLRLDPSLCPLCSDHISCFACVSAGAITGRPWCEWLVEEATCVRRGKTPESLIASGNLALAVARDSTECPVPCHARLTCTDCLDLPGKCSWCAARKECFVFSVFTSRFQYAQCRDWTDEDAALQPHEDAVGGPMFGGTRSESEDSKCRRCETAWNCSTCLKRLGCGWCYNQDNPTIGVCVGGDFTGPRQGTCEDSIRQARRNSTMELAPSSRGDQPSAMALIAIEAKSAKEDLNVTLSTGWAYDVCSDVDECRLGLHDCHPDAECLNTRGHFRCACKRGFAGDGRSVCERTCFDECVHGHCSGAPEFKCQCPLGWTGTDCSQDCKCRGHSTCKLGIGICDECKFLTRGEFCDECVPGSFGNASSLQGCRRCFCNGHGDEDKGVCDPVSGTCFCRDNTAGRDCHRCKEGFYGDPRNGGLCYRKCKPRDFIHGTDSGGLGAFFGSSDEEHCLWIVSIFDSLEEATLHPPV</sequence>
<dbReference type="Pfam" id="PF07645">
    <property type="entry name" value="EGF_CA"/>
    <property type="match status" value="1"/>
</dbReference>
<evidence type="ECO:0000256" key="11">
    <source>
        <dbReference type="ARBA" id="ARBA00023180"/>
    </source>
</evidence>
<feature type="signal peptide" evidence="16">
    <location>
        <begin position="1"/>
        <end position="30"/>
    </location>
</feature>
<keyword evidence="8" id="KW-1133">Transmembrane helix</keyword>
<feature type="chain" id="PRO_5036403230" description="Multiple epidermal growth factor-like domains protein 8" evidence="16">
    <location>
        <begin position="31"/>
        <end position="1443"/>
    </location>
</feature>
<dbReference type="PROSITE" id="PS00022">
    <property type="entry name" value="EGF_1"/>
    <property type="match status" value="1"/>
</dbReference>
<dbReference type="GO" id="GO:0048513">
    <property type="term" value="P:animal organ development"/>
    <property type="evidence" value="ECO:0007669"/>
    <property type="project" value="UniProtKB-ARBA"/>
</dbReference>
<evidence type="ECO:0000256" key="12">
    <source>
        <dbReference type="ARBA" id="ARBA00023292"/>
    </source>
</evidence>
<dbReference type="InterPro" id="IPR035914">
    <property type="entry name" value="Sperma_CUB_dom_sf"/>
</dbReference>
<accession>A0A7R9GAP2</accession>
<dbReference type="SUPFAM" id="SSF117281">
    <property type="entry name" value="Kelch motif"/>
    <property type="match status" value="1"/>
</dbReference>
<dbReference type="InterPro" id="IPR051568">
    <property type="entry name" value="LZTR1/Attractin"/>
</dbReference>
<keyword evidence="2" id="KW-0880">Kelch repeat</keyword>
<keyword evidence="6" id="KW-0677">Repeat</keyword>
<dbReference type="InterPro" id="IPR000152">
    <property type="entry name" value="EGF-type_Asp/Asn_hydroxyl_site"/>
</dbReference>
<evidence type="ECO:0000259" key="17">
    <source>
        <dbReference type="PROSITE" id="PS01180"/>
    </source>
</evidence>
<feature type="domain" description="EGF-like" evidence="18">
    <location>
        <begin position="1223"/>
        <end position="1264"/>
    </location>
</feature>
<evidence type="ECO:0000259" key="19">
    <source>
        <dbReference type="PROSITE" id="PS50027"/>
    </source>
</evidence>
<dbReference type="CDD" id="cd00055">
    <property type="entry name" value="EGF_Lam"/>
    <property type="match status" value="2"/>
</dbReference>
<dbReference type="GO" id="GO:0016020">
    <property type="term" value="C:membrane"/>
    <property type="evidence" value="ECO:0007669"/>
    <property type="project" value="UniProtKB-SubCell"/>
</dbReference>
<evidence type="ECO:0000256" key="2">
    <source>
        <dbReference type="ARBA" id="ARBA00022441"/>
    </source>
</evidence>
<dbReference type="Pfam" id="PF24981">
    <property type="entry name" value="Beta-prop_ATRN-LZTR1"/>
    <property type="match status" value="1"/>
</dbReference>
<dbReference type="SMART" id="SM00179">
    <property type="entry name" value="EGF_CA"/>
    <property type="match status" value="1"/>
</dbReference>
<evidence type="ECO:0000256" key="15">
    <source>
        <dbReference type="PROSITE-ProRule" id="PRU00460"/>
    </source>
</evidence>
<dbReference type="FunFam" id="2.10.25.10:FF:000202">
    <property type="entry name" value="Multiple epidermal growth factor-like domains 8"/>
    <property type="match status" value="1"/>
</dbReference>
<keyword evidence="4" id="KW-0812">Transmembrane</keyword>
<evidence type="ECO:0000256" key="14">
    <source>
        <dbReference type="PROSITE-ProRule" id="PRU00076"/>
    </source>
</evidence>
<dbReference type="SUPFAM" id="SSF57196">
    <property type="entry name" value="EGF/Laminin"/>
    <property type="match status" value="2"/>
</dbReference>
<name>A0A7R9GAP2_9CRUS</name>
<dbReference type="PANTHER" id="PTHR46376">
    <property type="entry name" value="LEUCINE-ZIPPER-LIKE TRANSCRIPTIONAL REGULATOR 1"/>
    <property type="match status" value="1"/>
</dbReference>
<dbReference type="CDD" id="cd00041">
    <property type="entry name" value="CUB"/>
    <property type="match status" value="1"/>
</dbReference>
<proteinExistence type="predicted"/>
<dbReference type="EMBL" id="OA882213">
    <property type="protein sequence ID" value="CAD7273821.1"/>
    <property type="molecule type" value="Genomic_DNA"/>
</dbReference>
<keyword evidence="12 15" id="KW-0424">Laminin EGF-like domain</keyword>
<protein>
    <recommendedName>
        <fullName evidence="22">Multiple epidermal growth factor-like domains protein 8</fullName>
    </recommendedName>
</protein>
<evidence type="ECO:0000256" key="16">
    <source>
        <dbReference type="SAM" id="SignalP"/>
    </source>
</evidence>
<evidence type="ECO:0000256" key="4">
    <source>
        <dbReference type="ARBA" id="ARBA00022692"/>
    </source>
</evidence>
<dbReference type="SUPFAM" id="SSF57184">
    <property type="entry name" value="Growth factor receptor domain"/>
    <property type="match status" value="1"/>
</dbReference>
<evidence type="ECO:0000256" key="3">
    <source>
        <dbReference type="ARBA" id="ARBA00022536"/>
    </source>
</evidence>
<dbReference type="Gene3D" id="2.60.120.290">
    <property type="entry name" value="Spermadhesin, CUB domain"/>
    <property type="match status" value="1"/>
</dbReference>
<evidence type="ECO:0000256" key="13">
    <source>
        <dbReference type="PROSITE-ProRule" id="PRU00059"/>
    </source>
</evidence>
<dbReference type="Pfam" id="PF00431">
    <property type="entry name" value="CUB"/>
    <property type="match status" value="1"/>
</dbReference>
<feature type="disulfide bond" evidence="15">
    <location>
        <begin position="1368"/>
        <end position="1377"/>
    </location>
</feature>
<organism evidence="20">
    <name type="scientific">Notodromas monacha</name>
    <dbReference type="NCBI Taxonomy" id="399045"/>
    <lineage>
        <taxon>Eukaryota</taxon>
        <taxon>Metazoa</taxon>
        <taxon>Ecdysozoa</taxon>
        <taxon>Arthropoda</taxon>
        <taxon>Crustacea</taxon>
        <taxon>Oligostraca</taxon>
        <taxon>Ostracoda</taxon>
        <taxon>Podocopa</taxon>
        <taxon>Podocopida</taxon>
        <taxon>Cypridocopina</taxon>
        <taxon>Cypridoidea</taxon>
        <taxon>Cyprididae</taxon>
        <taxon>Notodromas</taxon>
    </lineage>
</organism>
<dbReference type="GO" id="GO:0048731">
    <property type="term" value="P:system development"/>
    <property type="evidence" value="ECO:0007669"/>
    <property type="project" value="UniProtKB-ARBA"/>
</dbReference>
<dbReference type="Gene3D" id="2.120.10.80">
    <property type="entry name" value="Kelch-type beta propeller"/>
    <property type="match status" value="2"/>
</dbReference>
<dbReference type="InterPro" id="IPR015915">
    <property type="entry name" value="Kelch-typ_b-propeller"/>
</dbReference>
<dbReference type="PROSITE" id="PS01180">
    <property type="entry name" value="CUB"/>
    <property type="match status" value="1"/>
</dbReference>
<evidence type="ECO:0000256" key="1">
    <source>
        <dbReference type="ARBA" id="ARBA00004479"/>
    </source>
</evidence>